<reference evidence="1" key="2">
    <citation type="journal article" date="2023" name="BMC Genomics">
        <title>Pest status, molecular evolution, and epigenetic factors derived from the genome assembly of Frankliniella fusca, a thysanopteran phytovirus vector.</title>
        <authorList>
            <person name="Catto M.A."/>
            <person name="Labadie P.E."/>
            <person name="Jacobson A.L."/>
            <person name="Kennedy G.G."/>
            <person name="Srinivasan R."/>
            <person name="Hunt B.G."/>
        </authorList>
    </citation>
    <scope>NUCLEOTIDE SEQUENCE</scope>
    <source>
        <strain evidence="1">PL_HMW_Pooled</strain>
    </source>
</reference>
<gene>
    <name evidence="1" type="ORF">KUF71_004241</name>
</gene>
<protein>
    <submittedName>
        <fullName evidence="1">Kinetochore null protein 1</fullName>
    </submittedName>
</protein>
<comment type="caution">
    <text evidence="1">The sequence shown here is derived from an EMBL/GenBank/DDBJ whole genome shotgun (WGS) entry which is preliminary data.</text>
</comment>
<dbReference type="EMBL" id="JAHWGI010000195">
    <property type="protein sequence ID" value="KAK3910753.1"/>
    <property type="molecule type" value="Genomic_DNA"/>
</dbReference>
<accession>A0AAE1GXS1</accession>
<dbReference type="AlphaFoldDB" id="A0AAE1GXS1"/>
<sequence>MNYASEPHHMDEQNLLLENQQFKAAKLLIYLREIDNATNKIVRRVVKGVGVDEIYGAFLEVLKFTTECGPHDALSQEQILGVIEKLTDQSFFQGLESFDDYKDFLDNEEAILEPIKIVTYQKEVFIGDSVKLVDVDYGYVVPFLPSVEKLLQQPEVLQGVNNPRPKKEGVFTTPLDAYVYQNHPTTKKHPKPVAFQLYVDGVEHTDSASSKTGHHEDFIAGINKLSSTGVLFKINGEDVPQCLINKEDLYKFFEEIKFPLRTKASHATQVQEIEEYRRNPPPPASTVQDPSVKYGINKRSVLMDINFCDVTKVFPQDLMHDVIMGTLK</sequence>
<proteinExistence type="predicted"/>
<evidence type="ECO:0000313" key="1">
    <source>
        <dbReference type="EMBL" id="KAK3910753.1"/>
    </source>
</evidence>
<keyword evidence="2" id="KW-1185">Reference proteome</keyword>
<name>A0AAE1GXS1_9NEOP</name>
<dbReference type="Proteomes" id="UP001219518">
    <property type="component" value="Unassembled WGS sequence"/>
</dbReference>
<organism evidence="1 2">
    <name type="scientific">Frankliniella fusca</name>
    <dbReference type="NCBI Taxonomy" id="407009"/>
    <lineage>
        <taxon>Eukaryota</taxon>
        <taxon>Metazoa</taxon>
        <taxon>Ecdysozoa</taxon>
        <taxon>Arthropoda</taxon>
        <taxon>Hexapoda</taxon>
        <taxon>Insecta</taxon>
        <taxon>Pterygota</taxon>
        <taxon>Neoptera</taxon>
        <taxon>Paraneoptera</taxon>
        <taxon>Thysanoptera</taxon>
        <taxon>Terebrantia</taxon>
        <taxon>Thripoidea</taxon>
        <taxon>Thripidae</taxon>
        <taxon>Frankliniella</taxon>
    </lineage>
</organism>
<reference evidence="1" key="1">
    <citation type="submission" date="2021-07" db="EMBL/GenBank/DDBJ databases">
        <authorList>
            <person name="Catto M.A."/>
            <person name="Jacobson A."/>
            <person name="Kennedy G."/>
            <person name="Labadie P."/>
            <person name="Hunt B.G."/>
            <person name="Srinivasan R."/>
        </authorList>
    </citation>
    <scope>NUCLEOTIDE SEQUENCE</scope>
    <source>
        <strain evidence="1">PL_HMW_Pooled</strain>
        <tissue evidence="1">Head</tissue>
    </source>
</reference>
<evidence type="ECO:0000313" key="2">
    <source>
        <dbReference type="Proteomes" id="UP001219518"/>
    </source>
</evidence>